<evidence type="ECO:0000256" key="3">
    <source>
        <dbReference type="ARBA" id="ARBA00023163"/>
    </source>
</evidence>
<dbReference type="Gene3D" id="1.10.10.10">
    <property type="entry name" value="Winged helix-like DNA-binding domain superfamily/Winged helix DNA-binding domain"/>
    <property type="match status" value="1"/>
</dbReference>
<evidence type="ECO:0000259" key="5">
    <source>
        <dbReference type="PROSITE" id="PS51118"/>
    </source>
</evidence>
<dbReference type="InterPro" id="IPR036390">
    <property type="entry name" value="WH_DNA-bd_sf"/>
</dbReference>
<feature type="compositionally biased region" description="Polar residues" evidence="4">
    <location>
        <begin position="139"/>
        <end position="155"/>
    </location>
</feature>
<keyword evidence="1" id="KW-0805">Transcription regulation</keyword>
<proteinExistence type="predicted"/>
<dbReference type="PANTHER" id="PTHR33204:SF18">
    <property type="entry name" value="TRANSCRIPTIONAL REGULATORY PROTEIN"/>
    <property type="match status" value="1"/>
</dbReference>
<evidence type="ECO:0000256" key="1">
    <source>
        <dbReference type="ARBA" id="ARBA00023015"/>
    </source>
</evidence>
<dbReference type="InterPro" id="IPR036388">
    <property type="entry name" value="WH-like_DNA-bd_sf"/>
</dbReference>
<dbReference type="AlphaFoldDB" id="A0AA96WHX5"/>
<dbReference type="PANTHER" id="PTHR33204">
    <property type="entry name" value="TRANSCRIPTIONAL REGULATOR, MARR FAMILY"/>
    <property type="match status" value="1"/>
</dbReference>
<evidence type="ECO:0000256" key="2">
    <source>
        <dbReference type="ARBA" id="ARBA00023125"/>
    </source>
</evidence>
<gene>
    <name evidence="6" type="ORF">HJG54_22955</name>
</gene>
<dbReference type="EMBL" id="CP053586">
    <property type="protein sequence ID" value="WNZ25429.1"/>
    <property type="molecule type" value="Genomic_DNA"/>
</dbReference>
<organism evidence="6">
    <name type="scientific">Leptolyngbya sp. NK1-12</name>
    <dbReference type="NCBI Taxonomy" id="2547451"/>
    <lineage>
        <taxon>Bacteria</taxon>
        <taxon>Bacillati</taxon>
        <taxon>Cyanobacteriota</taxon>
        <taxon>Cyanophyceae</taxon>
        <taxon>Leptolyngbyales</taxon>
        <taxon>Leptolyngbyaceae</taxon>
        <taxon>Leptolyngbya group</taxon>
        <taxon>Leptolyngbya</taxon>
    </lineage>
</organism>
<name>A0AA96WHX5_9CYAN</name>
<dbReference type="GO" id="GO:0003677">
    <property type="term" value="F:DNA binding"/>
    <property type="evidence" value="ECO:0007669"/>
    <property type="project" value="UniProtKB-KW"/>
</dbReference>
<evidence type="ECO:0000256" key="4">
    <source>
        <dbReference type="SAM" id="MobiDB-lite"/>
    </source>
</evidence>
<keyword evidence="3" id="KW-0804">Transcription</keyword>
<protein>
    <submittedName>
        <fullName evidence="6">Helix-turn-helix transcriptional regulator</fullName>
    </submittedName>
</protein>
<dbReference type="PROSITE" id="PS51118">
    <property type="entry name" value="HTH_HXLR"/>
    <property type="match status" value="1"/>
</dbReference>
<accession>A0AA96WHX5</accession>
<keyword evidence="2" id="KW-0238">DNA-binding</keyword>
<reference evidence="6" key="1">
    <citation type="submission" date="2020-05" db="EMBL/GenBank/DDBJ databases">
        <authorList>
            <person name="Zhu T."/>
            <person name="Keshari N."/>
            <person name="Lu X."/>
        </authorList>
    </citation>
    <scope>NUCLEOTIDE SEQUENCE</scope>
    <source>
        <strain evidence="6">NK1-12</strain>
    </source>
</reference>
<evidence type="ECO:0000313" key="6">
    <source>
        <dbReference type="EMBL" id="WNZ25429.1"/>
    </source>
</evidence>
<sequence length="161" mass="18641">MKRTDFSHICCSVARTLDLIGEWWSLLIVRDIFLGIRRFEEIRQDLGISRKVLTERLESLVAVEILERRRYQKRPERYEYWLTEKGMELYSVLLVLMRWGDRWTAENGVPLEIIHTTCGVVTEPIVVCAHCGTELNAHNTQHRPGSGFTTDSLQGSLPPIT</sequence>
<feature type="region of interest" description="Disordered" evidence="4">
    <location>
        <begin position="139"/>
        <end position="161"/>
    </location>
</feature>
<feature type="domain" description="HTH hxlR-type" evidence="5">
    <location>
        <begin position="11"/>
        <end position="108"/>
    </location>
</feature>
<dbReference type="InterPro" id="IPR002577">
    <property type="entry name" value="HTH_HxlR"/>
</dbReference>
<dbReference type="RefSeq" id="WP_316431573.1">
    <property type="nucleotide sequence ID" value="NZ_CP053586.1"/>
</dbReference>
<dbReference type="Pfam" id="PF01638">
    <property type="entry name" value="HxlR"/>
    <property type="match status" value="1"/>
</dbReference>
<dbReference type="SUPFAM" id="SSF46785">
    <property type="entry name" value="Winged helix' DNA-binding domain"/>
    <property type="match status" value="1"/>
</dbReference>